<name>A0ABN8G335_9BACL</name>
<organism evidence="1 2">
    <name type="scientific">Paenibacillus auburnensis</name>
    <dbReference type="NCBI Taxonomy" id="2905649"/>
    <lineage>
        <taxon>Bacteria</taxon>
        <taxon>Bacillati</taxon>
        <taxon>Bacillota</taxon>
        <taxon>Bacilli</taxon>
        <taxon>Bacillales</taxon>
        <taxon>Paenibacillaceae</taxon>
        <taxon>Paenibacillus</taxon>
    </lineage>
</organism>
<dbReference type="Proteomes" id="UP000838324">
    <property type="component" value="Unassembled WGS sequence"/>
</dbReference>
<comment type="caution">
    <text evidence="1">The sequence shown here is derived from an EMBL/GenBank/DDBJ whole genome shotgun (WGS) entry which is preliminary data.</text>
</comment>
<evidence type="ECO:0000313" key="2">
    <source>
        <dbReference type="Proteomes" id="UP000838324"/>
    </source>
</evidence>
<reference evidence="1" key="1">
    <citation type="submission" date="2022-01" db="EMBL/GenBank/DDBJ databases">
        <authorList>
            <person name="Criscuolo A."/>
        </authorList>
    </citation>
    <scope>NUCLEOTIDE SEQUENCE</scope>
    <source>
        <strain evidence="1">CIP111892</strain>
    </source>
</reference>
<evidence type="ECO:0000313" key="1">
    <source>
        <dbReference type="EMBL" id="CAH1192719.1"/>
    </source>
</evidence>
<gene>
    <name evidence="1" type="ORF">PAECIP111892_01082</name>
</gene>
<dbReference type="EMBL" id="CAKMMG010000001">
    <property type="protein sequence ID" value="CAH1192719.1"/>
    <property type="molecule type" value="Genomic_DNA"/>
</dbReference>
<accession>A0ABN8G335</accession>
<proteinExistence type="predicted"/>
<keyword evidence="2" id="KW-1185">Reference proteome</keyword>
<protein>
    <submittedName>
        <fullName evidence="1">Uncharacterized protein</fullName>
    </submittedName>
</protein>
<sequence length="238" mass="26564">MLAIPVLLGIREGNRAVNNNEKAYLGRFLFPEAFEGKEVSDLLQKAVSAERICRLKYSEGDHTHDLCLQVHKERTCIYSIHDPDSFGYELTEPGKVKRACYYLFNCFDYTDSVPTNLPALQMSKRKFEELKAKANSCTLYFLAECLIAETGDLANSAQLARVLKSPTADGELKLCSRSKGGWTLQHACYMEDAAGGWLLRMSSVSTEDWMIAIPATKAEVCSALCQWMLCSSHAVTPE</sequence>